<reference evidence="2" key="1">
    <citation type="submission" date="2023-03" db="EMBL/GenBank/DDBJ databases">
        <title>Complete genome of Cladonia borealis.</title>
        <authorList>
            <person name="Park H."/>
        </authorList>
    </citation>
    <scope>NUCLEOTIDE SEQUENCE</scope>
    <source>
        <strain evidence="2">ANT050790</strain>
    </source>
</reference>
<sequence>MSLYSPPNDNLVTCGLWTTLISAYTTIGPGNYLVPNSNNQSTHLLKQFQELGFNDDVHEQALAVADSISSLLQRLYFDAKFLTSSNDGTTPSACTRSTLFPLGSNSSSTDHSLQALRSCLQAICSPVTLNPDLAGIGVFSSFLIQSGIAIIAFIALLGLEITPQRTKEVHTNAIITSLVDFHKCQCYFSSTIQITGLMLFQVIRFHTAQAWDRKALPPDIFDLSVLTVLALSGLVPISLTLVCLTRYGHQTWHLIILSLITMALSTGTLACPFIYLRRFGDPVIDQYLGPNLEDLYPLCGSSKLRNNDIGSTTFAKPWIWAIWLNCVIWTISCLVRKTIEGSRHVNLLKSWKDSSSIAGYLNSIGKSSVWPLLSMLTWAICFGFQFNRFSAYFQHTVILQDWSFGQIIAVAVWIPAVFEYFYILCQT</sequence>
<evidence type="ECO:0000313" key="3">
    <source>
        <dbReference type="Proteomes" id="UP001166286"/>
    </source>
</evidence>
<evidence type="ECO:0000256" key="1">
    <source>
        <dbReference type="SAM" id="Phobius"/>
    </source>
</evidence>
<gene>
    <name evidence="2" type="ORF">JMJ35_008907</name>
</gene>
<feature type="transmembrane region" description="Helical" evidence="1">
    <location>
        <begin position="369"/>
        <end position="386"/>
    </location>
</feature>
<feature type="transmembrane region" description="Helical" evidence="1">
    <location>
        <begin position="133"/>
        <end position="157"/>
    </location>
</feature>
<feature type="transmembrane region" description="Helical" evidence="1">
    <location>
        <begin position="318"/>
        <end position="335"/>
    </location>
</feature>
<keyword evidence="3" id="KW-1185">Reference proteome</keyword>
<keyword evidence="1" id="KW-0812">Transmembrane</keyword>
<protein>
    <submittedName>
        <fullName evidence="2">Uncharacterized protein</fullName>
    </submittedName>
</protein>
<evidence type="ECO:0000313" key="2">
    <source>
        <dbReference type="EMBL" id="KAK0508631.1"/>
    </source>
</evidence>
<feature type="transmembrane region" description="Helical" evidence="1">
    <location>
        <begin position="254"/>
        <end position="275"/>
    </location>
</feature>
<accession>A0AA39U672</accession>
<feature type="transmembrane region" description="Helical" evidence="1">
    <location>
        <begin position="223"/>
        <end position="242"/>
    </location>
</feature>
<dbReference type="Proteomes" id="UP001166286">
    <property type="component" value="Unassembled WGS sequence"/>
</dbReference>
<name>A0AA39U672_9LECA</name>
<keyword evidence="1" id="KW-1133">Transmembrane helix</keyword>
<proteinExistence type="predicted"/>
<dbReference type="AlphaFoldDB" id="A0AA39U672"/>
<dbReference type="EMBL" id="JAFEKC020000020">
    <property type="protein sequence ID" value="KAK0508631.1"/>
    <property type="molecule type" value="Genomic_DNA"/>
</dbReference>
<keyword evidence="1" id="KW-0472">Membrane</keyword>
<comment type="caution">
    <text evidence="2">The sequence shown here is derived from an EMBL/GenBank/DDBJ whole genome shotgun (WGS) entry which is preliminary data.</text>
</comment>
<organism evidence="2 3">
    <name type="scientific">Cladonia borealis</name>
    <dbReference type="NCBI Taxonomy" id="184061"/>
    <lineage>
        <taxon>Eukaryota</taxon>
        <taxon>Fungi</taxon>
        <taxon>Dikarya</taxon>
        <taxon>Ascomycota</taxon>
        <taxon>Pezizomycotina</taxon>
        <taxon>Lecanoromycetes</taxon>
        <taxon>OSLEUM clade</taxon>
        <taxon>Lecanoromycetidae</taxon>
        <taxon>Lecanorales</taxon>
        <taxon>Lecanorineae</taxon>
        <taxon>Cladoniaceae</taxon>
        <taxon>Cladonia</taxon>
    </lineage>
</organism>
<feature type="transmembrane region" description="Helical" evidence="1">
    <location>
        <begin position="406"/>
        <end position="425"/>
    </location>
</feature>
<feature type="transmembrane region" description="Helical" evidence="1">
    <location>
        <begin position="186"/>
        <end position="203"/>
    </location>
</feature>